<reference evidence="2 3" key="1">
    <citation type="submission" date="2018-05" db="EMBL/GenBank/DDBJ databases">
        <title>Complete genome sequence of sponge-derived Streptomyces sp. HNM0039.</title>
        <authorList>
            <person name="Huang X."/>
            <person name="Zhou S."/>
        </authorList>
    </citation>
    <scope>NUCLEOTIDE SEQUENCE [LARGE SCALE GENOMIC DNA]</scope>
    <source>
        <strain evidence="2 3">HNM0039</strain>
    </source>
</reference>
<protein>
    <recommendedName>
        <fullName evidence="4">Cyclase</fullName>
    </recommendedName>
</protein>
<evidence type="ECO:0000313" key="2">
    <source>
        <dbReference type="EMBL" id="AWI32358.1"/>
    </source>
</evidence>
<feature type="compositionally biased region" description="Basic and acidic residues" evidence="1">
    <location>
        <begin position="224"/>
        <end position="265"/>
    </location>
</feature>
<accession>A0A2S1T133</accession>
<dbReference type="Proteomes" id="UP000244900">
    <property type="component" value="Chromosome"/>
</dbReference>
<dbReference type="SUPFAM" id="SSF55961">
    <property type="entry name" value="Bet v1-like"/>
    <property type="match status" value="1"/>
</dbReference>
<dbReference type="EMBL" id="CP029188">
    <property type="protein sequence ID" value="AWI32358.1"/>
    <property type="molecule type" value="Genomic_DNA"/>
</dbReference>
<keyword evidence="3" id="KW-1185">Reference proteome</keyword>
<name>A0A2S1T133_9ACTN</name>
<dbReference type="RefSeq" id="WP_108908317.1">
    <property type="nucleotide sequence ID" value="NZ_CP029188.1"/>
</dbReference>
<evidence type="ECO:0000313" key="3">
    <source>
        <dbReference type="Proteomes" id="UP000244900"/>
    </source>
</evidence>
<evidence type="ECO:0000256" key="1">
    <source>
        <dbReference type="SAM" id="MobiDB-lite"/>
    </source>
</evidence>
<organism evidence="2 3">
    <name type="scientific">Streptomyces tirandamycinicus</name>
    <dbReference type="NCBI Taxonomy" id="2174846"/>
    <lineage>
        <taxon>Bacteria</taxon>
        <taxon>Bacillati</taxon>
        <taxon>Actinomycetota</taxon>
        <taxon>Actinomycetes</taxon>
        <taxon>Kitasatosporales</taxon>
        <taxon>Streptomycetaceae</taxon>
        <taxon>Streptomyces</taxon>
    </lineage>
</organism>
<gene>
    <name evidence="2" type="ORF">DDW44_28840</name>
</gene>
<dbReference type="AlphaFoldDB" id="A0A2S1T133"/>
<dbReference type="KEGG" id="stir:DDW44_28840"/>
<evidence type="ECO:0008006" key="4">
    <source>
        <dbReference type="Google" id="ProtNLM"/>
    </source>
</evidence>
<sequence>MADARGTGGLLSAVDPEAVARVKDELRDYAVARTEYLLSSLGRRLGEAVVTLQDIAEGRSPGFAGLALDGARRLSQGRTPVRAVLETAGSRLRQGIADRVARGVPRAGGDRGPVVVVESVDVGVPVSRAYDLWSRHDPLSAFATGVRDEEASDESGVVWSSRGSKGTVDGVVTFHAVGDTLTRVLLVAEYHPRGLGGRAGALLGAPGRRARLDLTGFARRTAMGERRHHAGPDPDHDDLADHDDPAARDGHRTDDHRTDDHETARAEAGTGGHP</sequence>
<feature type="region of interest" description="Disordered" evidence="1">
    <location>
        <begin position="224"/>
        <end position="274"/>
    </location>
</feature>
<dbReference type="InterPro" id="IPR023393">
    <property type="entry name" value="START-like_dom_sf"/>
</dbReference>
<dbReference type="OrthoDB" id="3695445at2"/>
<proteinExistence type="predicted"/>
<dbReference type="Gene3D" id="3.30.530.20">
    <property type="match status" value="1"/>
</dbReference>